<dbReference type="CDD" id="cd03216">
    <property type="entry name" value="ABC_Carb_Monos_I"/>
    <property type="match status" value="1"/>
</dbReference>
<dbReference type="GO" id="GO:0005524">
    <property type="term" value="F:ATP binding"/>
    <property type="evidence" value="ECO:0007669"/>
    <property type="project" value="UniProtKB-KW"/>
</dbReference>
<evidence type="ECO:0000256" key="1">
    <source>
        <dbReference type="ARBA" id="ARBA00022741"/>
    </source>
</evidence>
<accession>A0A413FF13</accession>
<dbReference type="Pfam" id="PF00005">
    <property type="entry name" value="ABC_tran"/>
    <property type="match status" value="2"/>
</dbReference>
<dbReference type="PANTHER" id="PTHR43790:SF4">
    <property type="entry name" value="GUANOSINE IMPORT ATP-BINDING PROTEIN NUPO"/>
    <property type="match status" value="1"/>
</dbReference>
<dbReference type="InterPro" id="IPR050107">
    <property type="entry name" value="ABC_carbohydrate_import_ATPase"/>
</dbReference>
<dbReference type="InterPro" id="IPR017871">
    <property type="entry name" value="ABC_transporter-like_CS"/>
</dbReference>
<reference evidence="4 5" key="1">
    <citation type="submission" date="2018-08" db="EMBL/GenBank/DDBJ databases">
        <title>A genome reference for cultivated species of the human gut microbiota.</title>
        <authorList>
            <person name="Zou Y."/>
            <person name="Xue W."/>
            <person name="Luo G."/>
        </authorList>
    </citation>
    <scope>NUCLEOTIDE SEQUENCE [LARGE SCALE GENOMIC DNA]</scope>
    <source>
        <strain evidence="4 5">AF04-15</strain>
    </source>
</reference>
<evidence type="ECO:0000256" key="2">
    <source>
        <dbReference type="ARBA" id="ARBA00022840"/>
    </source>
</evidence>
<keyword evidence="1" id="KW-0547">Nucleotide-binding</keyword>
<evidence type="ECO:0000313" key="4">
    <source>
        <dbReference type="EMBL" id="RGX29078.1"/>
    </source>
</evidence>
<dbReference type="SMART" id="SM00382">
    <property type="entry name" value="AAA"/>
    <property type="match status" value="2"/>
</dbReference>
<evidence type="ECO:0000313" key="5">
    <source>
        <dbReference type="Proteomes" id="UP000283880"/>
    </source>
</evidence>
<name>A0A413FF13_9FIRM</name>
<dbReference type="InterPro" id="IPR027417">
    <property type="entry name" value="P-loop_NTPase"/>
</dbReference>
<sequence length="529" mass="57909">MIENNAPLLEMRNIKKDFFGNQVLTDINFKLNTGEVLGLVGENGAGKSTLMKLLFGMDVIRETGGYEGDVLINGEKVNFNTPFDALHAGIGMVHQEFSLIPGFTATENILLNREPRKKSVIAEVFGDRLDTLDYKKMAELSEQAIDKMGVKIDADMAISDMPVGHKQFTEIARELSKEQLKLLILDEPTAVLTEQEAEALLSSIRGMAAKGIAVIFITHRLHEILSVCDKVVIMRDGYVVKDVPAGETDVADITKWMVGRNIASAAKADIKINPNAKNIMSIRNLWVDMPGETVRNVTLDIKEGEILGIGGLAGQGKLGIPNGVMGLYDAGGTVEFDGQLIPLNNPRKCLDSSLAFVSEDRRGVGLLLDETLEWNVAFTAMQIQGRFLKKYLGGLVSWRDEKAIHEVTQKYIDELMIKCTSSKQKAKELSGGNQQKVCLAKAFALQPKFLFVSEPTRGIDVGAKSLVLDALKKFNREHGVTVVMISSELEELRTTCDRIAIVSGGKIAGILPATESSEKFGLLMVSQVK</sequence>
<dbReference type="RefSeq" id="WP_007709942.1">
    <property type="nucleotide sequence ID" value="NZ_BAABXR010000001.1"/>
</dbReference>
<dbReference type="CDD" id="cd03215">
    <property type="entry name" value="ABC_Carb_Monos_II"/>
    <property type="match status" value="1"/>
</dbReference>
<dbReference type="GO" id="GO:0016887">
    <property type="term" value="F:ATP hydrolysis activity"/>
    <property type="evidence" value="ECO:0007669"/>
    <property type="project" value="InterPro"/>
</dbReference>
<dbReference type="AlphaFoldDB" id="A0A413FF13"/>
<dbReference type="InterPro" id="IPR003593">
    <property type="entry name" value="AAA+_ATPase"/>
</dbReference>
<dbReference type="PROSITE" id="PS50893">
    <property type="entry name" value="ABC_TRANSPORTER_2"/>
    <property type="match status" value="2"/>
</dbReference>
<keyword evidence="2 4" id="KW-0067">ATP-binding</keyword>
<dbReference type="PROSITE" id="PS00211">
    <property type="entry name" value="ABC_TRANSPORTER_1"/>
    <property type="match status" value="1"/>
</dbReference>
<protein>
    <submittedName>
        <fullName evidence="4">Sugar ABC transporter ATP-binding protein</fullName>
    </submittedName>
</protein>
<dbReference type="InterPro" id="IPR003439">
    <property type="entry name" value="ABC_transporter-like_ATP-bd"/>
</dbReference>
<evidence type="ECO:0000259" key="3">
    <source>
        <dbReference type="PROSITE" id="PS50893"/>
    </source>
</evidence>
<dbReference type="Proteomes" id="UP000283880">
    <property type="component" value="Unassembled WGS sequence"/>
</dbReference>
<gene>
    <name evidence="4" type="ORF">DWV29_13550</name>
</gene>
<feature type="domain" description="ABC transporter" evidence="3">
    <location>
        <begin position="274"/>
        <end position="529"/>
    </location>
</feature>
<feature type="domain" description="ABC transporter" evidence="3">
    <location>
        <begin position="9"/>
        <end position="261"/>
    </location>
</feature>
<proteinExistence type="predicted"/>
<dbReference type="Gene3D" id="3.40.50.300">
    <property type="entry name" value="P-loop containing nucleotide triphosphate hydrolases"/>
    <property type="match status" value="2"/>
</dbReference>
<comment type="caution">
    <text evidence="4">The sequence shown here is derived from an EMBL/GenBank/DDBJ whole genome shotgun (WGS) entry which is preliminary data.</text>
</comment>
<dbReference type="EMBL" id="QSBM01000009">
    <property type="protein sequence ID" value="RGX29078.1"/>
    <property type="molecule type" value="Genomic_DNA"/>
</dbReference>
<dbReference type="PANTHER" id="PTHR43790">
    <property type="entry name" value="CARBOHYDRATE TRANSPORT ATP-BINDING PROTEIN MG119-RELATED"/>
    <property type="match status" value="1"/>
</dbReference>
<organism evidence="4 5">
    <name type="scientific">Enterocloster asparagiformis</name>
    <dbReference type="NCBI Taxonomy" id="333367"/>
    <lineage>
        <taxon>Bacteria</taxon>
        <taxon>Bacillati</taxon>
        <taxon>Bacillota</taxon>
        <taxon>Clostridia</taxon>
        <taxon>Lachnospirales</taxon>
        <taxon>Lachnospiraceae</taxon>
        <taxon>Enterocloster</taxon>
    </lineage>
</organism>
<dbReference type="SUPFAM" id="SSF52540">
    <property type="entry name" value="P-loop containing nucleoside triphosphate hydrolases"/>
    <property type="match status" value="2"/>
</dbReference>
<dbReference type="OrthoDB" id="9771863at2"/>